<dbReference type="InterPro" id="IPR013783">
    <property type="entry name" value="Ig-like_fold"/>
</dbReference>
<dbReference type="FunFam" id="2.60.40.10:FF:000869">
    <property type="entry name" value="Protein tyrosine phosphatase, receptor type Q"/>
    <property type="match status" value="1"/>
</dbReference>
<dbReference type="FunFam" id="2.60.40.10:FF:002575">
    <property type="entry name" value="Protein tyrosine phosphatase, receptor type Q"/>
    <property type="match status" value="1"/>
</dbReference>
<feature type="domain" description="Fibronectin type-III" evidence="34">
    <location>
        <begin position="784"/>
        <end position="872"/>
    </location>
</feature>
<dbReference type="CTD" id="374462"/>
<evidence type="ECO:0000256" key="12">
    <source>
        <dbReference type="ARBA" id="ARBA00022912"/>
    </source>
</evidence>
<dbReference type="GO" id="GO:0016314">
    <property type="term" value="F:phosphatidylinositol-3,4,5-trisphosphate 3-phosphatase activity"/>
    <property type="evidence" value="ECO:0007669"/>
    <property type="project" value="UniProtKB-EC"/>
</dbReference>
<evidence type="ECO:0000256" key="2">
    <source>
        <dbReference type="ARBA" id="ARBA00004645"/>
    </source>
</evidence>
<evidence type="ECO:0000256" key="30">
    <source>
        <dbReference type="SAM" id="SignalP"/>
    </source>
</evidence>
<comment type="catalytic activity">
    <reaction evidence="20">
        <text>a 1,2-diacyl-sn-glycero-3-phospho-(1D-myo-inositol-3,4,5-trisphosphate) + H2O = a 1,2-diacyl-sn-glycero-3-phospho-(1D-myo-inositol-3,4-bisphosphate) + phosphate</text>
        <dbReference type="Rhea" id="RHEA:25528"/>
        <dbReference type="ChEBI" id="CHEBI:15377"/>
        <dbReference type="ChEBI" id="CHEBI:43474"/>
        <dbReference type="ChEBI" id="CHEBI:57658"/>
        <dbReference type="ChEBI" id="CHEBI:57836"/>
        <dbReference type="EC" id="3.1.3.86"/>
    </reaction>
    <physiologicalReaction direction="left-to-right" evidence="20">
        <dbReference type="Rhea" id="RHEA:25529"/>
    </physiologicalReaction>
</comment>
<dbReference type="KEGG" id="gsh:117364007"/>
<evidence type="ECO:0000256" key="16">
    <source>
        <dbReference type="ARBA" id="ARBA00023170"/>
    </source>
</evidence>
<feature type="domain" description="Fibronectin type-III" evidence="34">
    <location>
        <begin position="2917"/>
        <end position="3015"/>
    </location>
</feature>
<evidence type="ECO:0000256" key="14">
    <source>
        <dbReference type="ARBA" id="ARBA00023098"/>
    </source>
</evidence>
<feature type="domain" description="Fibronectin type-III" evidence="34">
    <location>
        <begin position="2043"/>
        <end position="2133"/>
    </location>
</feature>
<feature type="region of interest" description="Disordered" evidence="28">
    <location>
        <begin position="2016"/>
        <end position="2040"/>
    </location>
</feature>
<keyword evidence="12" id="KW-0904">Protein phosphatase</keyword>
<feature type="domain" description="Fibronectin type-III" evidence="34">
    <location>
        <begin position="873"/>
        <end position="961"/>
    </location>
</feature>
<evidence type="ECO:0000256" key="8">
    <source>
        <dbReference type="ARBA" id="ARBA00022692"/>
    </source>
</evidence>
<evidence type="ECO:0000256" key="21">
    <source>
        <dbReference type="ARBA" id="ARBA00043760"/>
    </source>
</evidence>
<evidence type="ECO:0000313" key="36">
    <source>
        <dbReference type="RefSeq" id="XP_033808591.1"/>
    </source>
</evidence>
<feature type="domain" description="Tyrosine specific protein phosphatases" evidence="33">
    <location>
        <begin position="3546"/>
        <end position="3617"/>
    </location>
</feature>
<dbReference type="SMART" id="SM00194">
    <property type="entry name" value="PTPc"/>
    <property type="match status" value="1"/>
</dbReference>
<dbReference type="SUPFAM" id="SSF52799">
    <property type="entry name" value="(Phosphotyrosine protein) phosphatases II"/>
    <property type="match status" value="1"/>
</dbReference>
<feature type="domain" description="Fibronectin type-III" evidence="34">
    <location>
        <begin position="3020"/>
        <end position="3121"/>
    </location>
</feature>
<dbReference type="GO" id="GO:0009925">
    <property type="term" value="C:basal plasma membrane"/>
    <property type="evidence" value="ECO:0007669"/>
    <property type="project" value="UniProtKB-SubCell"/>
</dbReference>
<dbReference type="PANTHER" id="PTHR46957">
    <property type="entry name" value="CYTOKINE RECEPTOR"/>
    <property type="match status" value="1"/>
</dbReference>
<dbReference type="Pfam" id="PF00041">
    <property type="entry name" value="fn3"/>
    <property type="match status" value="24"/>
</dbReference>
<evidence type="ECO:0000256" key="3">
    <source>
        <dbReference type="ARBA" id="ARBA00010504"/>
    </source>
</evidence>
<evidence type="ECO:0000259" key="34">
    <source>
        <dbReference type="PROSITE" id="PS50853"/>
    </source>
</evidence>
<dbReference type="InterPro" id="IPR036116">
    <property type="entry name" value="FN3_sf"/>
</dbReference>
<evidence type="ECO:0000259" key="33">
    <source>
        <dbReference type="PROSITE" id="PS50056"/>
    </source>
</evidence>
<dbReference type="FunFam" id="3.90.190.10:FF:000041">
    <property type="entry name" value="phosphatidylinositol phosphatase PTPRQ isoform X1"/>
    <property type="match status" value="1"/>
</dbReference>
<feature type="domain" description="Fibronectin type-III" evidence="34">
    <location>
        <begin position="1663"/>
        <end position="1755"/>
    </location>
</feature>
<dbReference type="OrthoDB" id="10253954at2759"/>
<dbReference type="GO" id="GO:0004725">
    <property type="term" value="F:protein tyrosine phosphatase activity"/>
    <property type="evidence" value="ECO:0007669"/>
    <property type="project" value="InterPro"/>
</dbReference>
<dbReference type="FunFam" id="2.60.40.10:FF:000478">
    <property type="entry name" value="Protein tyrosine phosphatase, receptor type Q"/>
    <property type="match status" value="2"/>
</dbReference>
<dbReference type="SMART" id="SM00404">
    <property type="entry name" value="PTPc_motif"/>
    <property type="match status" value="1"/>
</dbReference>
<evidence type="ECO:0000256" key="18">
    <source>
        <dbReference type="ARBA" id="ARBA00023264"/>
    </source>
</evidence>
<dbReference type="GO" id="GO:0052629">
    <property type="term" value="F:phosphatidylinositol-3,5-bisphosphate 3-phosphatase activity"/>
    <property type="evidence" value="ECO:0007669"/>
    <property type="project" value="UniProtKB-EC"/>
</dbReference>
<keyword evidence="16" id="KW-0675">Receptor</keyword>
<dbReference type="GO" id="GO:0034485">
    <property type="term" value="F:phosphatidylinositol-3,4,5-trisphosphate 5-phosphatase activity"/>
    <property type="evidence" value="ECO:0007669"/>
    <property type="project" value="UniProtKB-EC"/>
</dbReference>
<dbReference type="FunFam" id="2.60.40.10:FF:001147">
    <property type="entry name" value="phosphatidylinositol phosphatase PTPRQ isoform X3"/>
    <property type="match status" value="1"/>
</dbReference>
<feature type="signal peptide" evidence="30">
    <location>
        <begin position="1"/>
        <end position="20"/>
    </location>
</feature>
<evidence type="ECO:0000256" key="24">
    <source>
        <dbReference type="ARBA" id="ARBA00060472"/>
    </source>
</evidence>
<dbReference type="PROSITE" id="PS50055">
    <property type="entry name" value="TYR_PHOSPHATASE_PTP"/>
    <property type="match status" value="1"/>
</dbReference>
<accession>A0A6P8RUY3</accession>
<feature type="domain" description="Fibronectin type-III" evidence="34">
    <location>
        <begin position="2138"/>
        <end position="2227"/>
    </location>
</feature>
<keyword evidence="35" id="KW-1185">Reference proteome</keyword>
<feature type="domain" description="Fibronectin type-III" evidence="34">
    <location>
        <begin position="2807"/>
        <end position="2912"/>
    </location>
</feature>
<keyword evidence="8 29" id="KW-0812">Transmembrane</keyword>
<keyword evidence="7" id="KW-1003">Cell membrane</keyword>
<keyword evidence="13 29" id="KW-1133">Transmembrane helix</keyword>
<feature type="region of interest" description="Disordered" evidence="28">
    <location>
        <begin position="1304"/>
        <end position="1325"/>
    </location>
</feature>
<dbReference type="EC" id="3.1.3.86" evidence="5"/>
<dbReference type="Gene3D" id="3.10.100.10">
    <property type="entry name" value="Mannose-Binding Protein A, subunit A"/>
    <property type="match status" value="1"/>
</dbReference>
<dbReference type="PROSITE" id="PS50056">
    <property type="entry name" value="TYR_PHOSPHATASE_2"/>
    <property type="match status" value="1"/>
</dbReference>
<comment type="catalytic activity">
    <reaction evidence="23">
        <text>a 1,2-diacyl-sn-glycero-3-phospho-(1D-myo-inositol-3,5-bisphosphate) + H2O = a 1,2-diacyl-sn-glycero-3-phospho-(1D-myo-inositol-3-phosphate) + phosphate</text>
        <dbReference type="Rhea" id="RHEA:32955"/>
        <dbReference type="ChEBI" id="CHEBI:15377"/>
        <dbReference type="ChEBI" id="CHEBI:43474"/>
        <dbReference type="ChEBI" id="CHEBI:57923"/>
        <dbReference type="ChEBI" id="CHEBI:58088"/>
    </reaction>
    <physiologicalReaction direction="left-to-right" evidence="23">
        <dbReference type="Rhea" id="RHEA:32956"/>
    </physiologicalReaction>
</comment>
<dbReference type="RefSeq" id="XP_033808591.1">
    <property type="nucleotide sequence ID" value="XM_033952700.1"/>
</dbReference>
<dbReference type="FunFam" id="2.60.40.10:FF:000937">
    <property type="entry name" value="phosphatidylinositol phosphatase PTPRQ isoform X1"/>
    <property type="match status" value="1"/>
</dbReference>
<feature type="domain" description="Fibronectin type-III" evidence="34">
    <location>
        <begin position="1948"/>
        <end position="2038"/>
    </location>
</feature>
<evidence type="ECO:0000259" key="32">
    <source>
        <dbReference type="PROSITE" id="PS50055"/>
    </source>
</evidence>
<dbReference type="InterPro" id="IPR001304">
    <property type="entry name" value="C-type_lectin-like"/>
</dbReference>
<evidence type="ECO:0000256" key="15">
    <source>
        <dbReference type="ARBA" id="ARBA00023136"/>
    </source>
</evidence>
<evidence type="ECO:0000256" key="28">
    <source>
        <dbReference type="SAM" id="MobiDB-lite"/>
    </source>
</evidence>
<dbReference type="SUPFAM" id="SSF49265">
    <property type="entry name" value="Fibronectin type III"/>
    <property type="match status" value="16"/>
</dbReference>
<feature type="domain" description="Fibronectin type-III" evidence="34">
    <location>
        <begin position="1854"/>
        <end position="1943"/>
    </location>
</feature>
<evidence type="ECO:0000256" key="4">
    <source>
        <dbReference type="ARBA" id="ARBA00012903"/>
    </source>
</evidence>
<comment type="subunit">
    <text evidence="25">Interacts with TPRN. TPRN, CLIC5 and PTPQR form concentric rings at the base of stereocilia and may form a complex.</text>
</comment>
<evidence type="ECO:0000256" key="11">
    <source>
        <dbReference type="ARBA" id="ARBA00022801"/>
    </source>
</evidence>
<evidence type="ECO:0000256" key="22">
    <source>
        <dbReference type="ARBA" id="ARBA00045090"/>
    </source>
</evidence>
<dbReference type="Gene3D" id="2.60.40.10">
    <property type="entry name" value="Immunoglobulins"/>
    <property type="match status" value="26"/>
</dbReference>
<evidence type="ECO:0000256" key="7">
    <source>
        <dbReference type="ARBA" id="ARBA00022475"/>
    </source>
</evidence>
<dbReference type="FunFam" id="2.60.40.10:FF:001431">
    <property type="entry name" value="phosphatidylinositol phosphatase PTPRQ isoform X1"/>
    <property type="match status" value="1"/>
</dbReference>
<keyword evidence="11" id="KW-0378">Hydrolase</keyword>
<evidence type="ECO:0000256" key="26">
    <source>
        <dbReference type="ARBA" id="ARBA00071873"/>
    </source>
</evidence>
<evidence type="ECO:0000256" key="10">
    <source>
        <dbReference type="ARBA" id="ARBA00022737"/>
    </source>
</evidence>
<feature type="domain" description="Fibronectin type-III" evidence="34">
    <location>
        <begin position="2232"/>
        <end position="2332"/>
    </location>
</feature>
<feature type="domain" description="Fibronectin type-III" evidence="34">
    <location>
        <begin position="1390"/>
        <end position="1478"/>
    </location>
</feature>
<dbReference type="GO" id="GO:0032420">
    <property type="term" value="C:stereocilium"/>
    <property type="evidence" value="ECO:0007669"/>
    <property type="project" value="UniProtKB-SubCell"/>
</dbReference>
<evidence type="ECO:0000256" key="29">
    <source>
        <dbReference type="SAM" id="Phobius"/>
    </source>
</evidence>
<dbReference type="InterPro" id="IPR050713">
    <property type="entry name" value="RTP_Phos/Ushers"/>
</dbReference>
<dbReference type="Proteomes" id="UP000515159">
    <property type="component" value="Chromosome 7"/>
</dbReference>
<keyword evidence="9 30" id="KW-0732">Signal</keyword>
<keyword evidence="17" id="KW-0325">Glycoprotein</keyword>
<dbReference type="FunFam" id="2.60.40.10:FF:001474">
    <property type="entry name" value="Protein tyrosine phosphatase, receptor type Q"/>
    <property type="match status" value="1"/>
</dbReference>
<feature type="compositionally biased region" description="Polar residues" evidence="28">
    <location>
        <begin position="1309"/>
        <end position="1325"/>
    </location>
</feature>
<feature type="domain" description="Fibronectin type-III" evidence="34">
    <location>
        <begin position="1481"/>
        <end position="1582"/>
    </location>
</feature>
<name>A0A6P8RUY3_GEOSA</name>
<sequence>MDKANILLLIIKCIFQIVKCLDCGQEKDHNAAVLVEWFDFPRGGYPEFYVVTYQLLDGAHLKNSTNIPAAKRKTQHPAIWLDKLEGNGEYGVTIESMKNGEILSVKSFQTYGITEENIRTVITSTTVSFNLSQLAEEFSVSILLHNSSRIVQNRSSLHAWENLKPGTWYSFQFQFKQLHPELINISQRLDIDVETGSCSPGWVAFKNSCYQINKRCSSWSDAQDLCDSSYGGAHLVNIKTKEEYTFISSYLRTNNEIIMIWTGLNDRVEEGGLLWTDGSFFDLEKTDVAPSSVLPGNDTDCYTLRQNAMGPNFIFTGFYCFLQLPSLCEYELPIVPDDFTFNLEDVRETEATFAWSDLQGWLKPGCQVVIKYSSSHSEEYIESLPPGSRRKSIEQLSPGHLYSFWLAMRSPGGAQVNLSPVLWVETRPFQPRNLLARNVSATDMFLQWDLPLDSSNASFYGYVLTISDADENKYEIRLEEEGKTSAIIRNLKPYHQYWIHVQSVTVRGSLSCNKDPILVITDVSPPSKVFVEDVDEESLVLHWETQHTDPEFYIQVTSIAGAENNINYTVKHKNSLQIKSLIPGMTYEIGVATVQNGNMSEMKTTIQTLKPRPVQIVIPYELQSDSAVLFVQMPDTGRFDGIFINSKEGPHTTVLLKNDRKVKIDNLTPGMEYNFAVYTKSRDMLSSKYRVPAVKTCLAVPFNVREDKVTENSIHIVWDRAEGSFEWYEVTCTNCINGFLVQKVVQENAIFFNLTPGTFYNFSIRTEKEHFKDSPSVVKAIQTVPSPVEYLSHNKTSESITVWWLPVQNKLDGYILSISNGVFHDEEMLLPTIRIFTFDSLLPGSDYVISIRTISGLKKSSLTSLVVSTYPDPPSDLQFFGREENTVYMSWKFPRGGFHGFQLSYRLSGSHEILFKTTVNGERISVTHLTPGTEYIFQIRTVKGQDSSAAVEKGIATKPPGICGLAVKQKSTSSAIIRWNPTTGNFSSYKMTLSNGTFLKEYSALGPMTEYTVTDLIPGGMYNFTVRRIGDTVEGAAAFVEISTDPEKPRGLRAFNVSSHSFSLRWSQPYGRVERYQVDLTPPAQACVAIRDLGGGHYQADVSGISPGTGYTAMISSVSASAYSSPVSKSVTTNETLPGPPKSLAGERVGSAGILLSWNVPTDPNGKILSYYIKYREICPWKQMVYTEVTSNADLLEVLLTSLNPGTTYEIKIAAENSAGIGLFTEPFLFQTAESAPGKVANLTAEPLNSSTVNLTWFLPRQPNGKIVGFKISVKNARNRTVVKDAMIKVEDILPGPLPECTDKGESFPWTTSRPSSTYRQSSTPLPTAFASQTVDSTTFHAVWNEPISFIVGHLRPYTTYLFEVSAVTIEPGYIDSTIVRMPESVPEDPPQNLIKTNITAKSFSVAWDPPTILTGKFTYRVELYGPTGSTVENSTKDLKFTFTSLVPFTAYDAYVAGETSAGTGPKANITVFTLADVPSTVHELNVSEIDSSFLTITWMKPRQPNGIITQYRVKVFVKETGAIIENAVLAGSPEHNVSPTFAVADVLKETTNSFAGTVAEPVTGVSEGSADLPSVMQPWPPVTFYKPLATDALAKNATAALYPASALENIEVVNISAEHLSYVVKKLAPFTEYTVNVSAFTSTGEGPLTGIVVRTREQVPSSVENIRYANVSSTSILLYWDRPVKPNGIITHYTIYAMEKSTSAAFQLITSNNSFLIQDLKKYTDYKLRVTASTKAGESSLSDENDVFVRTLEDEPGSPPQNLVLVGVTATGINLEWSPPKEPNGIVTHYEVIYINSSSSFTENTTATKIYLKNLRPHTLYSISVRAYTRFGHGNQSTSVLFVRTSETAPSSPPYDLTYSSFNSTAVKVSWKPPVYANGVILFYTINYWNKSHVLNSTTNESSVVLGNLQKFSQYVVAVSPHTIHGNGNQTSDALVMITLEDVPDDPPHNLSYCNLSSTSIQLSCSSPSSPNGLIQFYTISYLGADGILQRVNHSYCVVVLSGLRKYSDYSVTASASTSVGHGPQTNPPLFVRTDEDVPDSPPESIIYRNISSTEIMLSFLPPGIPNGIIQWYTIYLRRTNGTEQRVVNTTQLSQNITGLNKYTSYRAEVSSSTVKGEGVRSVPLHIITAEDAPSSPPRSFSVKQLSDAVVKLSWKPPLEPNGIILYYTVHVWNTEARRTINITQPFLELTDLEKNNEYQAYVTTSTRYGAGKTRSEKIRFRTSEGAPSDPPKDILYLNLSSTEIKVFWSPPSKPNGIIQRYSIYYMNSSGIFMQNFSIDDVESNFDNTTLSAMLDSLSKFSHYTLWVTASTALGDGNQTSEVIDVYTDQDVPEDSIQNLTVLSRTSKRILLSWLPPLKAHGHISRYELILDANYSFIISPGLSFTSFNLTDLRPFTIYRISVFPYTVKGKGPGKSIALMTDESTPDGPVRNLTYQNVTSTAVNISWLPPLQPNGLVFYQLSLTVGDSDVGPVMISLITYDTYRLIDQLEKYADYILKINPATEKGFSTNYMTKLHIKTEEDVPQSPPIIRNHQNLTSSSVLLSWDPPEQPCGNVIGYDIQLYGPALNYSFTTRNRTVVLENLLPFTLYKIFVAASTRKGLGPLVRLALYTEESEPSAPPQNLTVVNYTADTVWLTWSQSPQPNGVVRMYNFKILENSSQITFYQNISGFQTEGFLDGLKPFETYFASVSAFTKIGNGNHFSNMVRFTTKESVPDIVQNVHCVATSWQSVLLQWDPPAKPNGLITHYLIMLQKTETVVASNEHVYTIRELLANTTYHLVLRAITSAGKGEEQTCTATTHQEEVPSTPSNITFSSIQPTSVTLTWIRPSRVPGYLKNYKISTQLQSTNCSDWESKGCVEGNLEDYLYNDDQFMEKTMDGLKKFRWYRFRISASTNAGYGPSSYWISIRTLHGPPDQPPENVIVVATSCQSINITWREPAVLAGPTTYLINVSSVDSNDYNTEFIRLANESRILDVFDLKPFTRYSVVVVAFTGDKDAAHVEGKPTHPIIVTTLEAVPSDPPKNLTYQKIPNEVTKFQVTFVPPSEPNGQIQVYQAVVYREDDLTISQIHNLSITKTSNSSITALIEGLKGGNTYNISIYAVNGAGAGPKIPLRVTMDIKAPAQPSKKPVPAYDPSGTLLVTSTTVTIKMPVCYFNDDHGPLKNIQVLVAELGAQNSGNITKWHEAYFKKPSPYFANEGFPNPPCPQRTERLNAKEDMYVIGADDTCILQNSEDKYCNGPLKPRKQYMFKFRAINIKGQFTDSEYSDTVKTLAEGISERTIEIILAVTLCILSLVLLVAAIFAFARIRQKQKEGGTYSPRDAEIIDTKFKLDQLITVADLELKDERLTRPVSKKIFLQHVQELCMNNNLKFQEEFSELPRFLQDLATSDADLPWNRSKNRFTNIKPYNNSRVKLIADAGVPGSDYINASYVSGYLCPNEFIATQGPLPGTVGDFWRMVWETRTKSIVMLTQCFEKGRIRCHQYWPEDNKPVTVFGDIVITKMVEDFQVDWTVRDIKIEKHGDCMMVRQYNFISWPEHGVPDMTVPLIHFVRMIRASRAQENTPIIAHCSAGVGRTGLYIALDHIIQHINHHDFVDIYGLVTEMRSERMCMVQNLAQYIYLHQCILELLASKGNNQAICFVNYSALQKMDSLDAMEGDVELEWEETTM</sequence>
<evidence type="ECO:0000256" key="6">
    <source>
        <dbReference type="ARBA" id="ARBA00013015"/>
    </source>
</evidence>
<dbReference type="InParanoid" id="A0A6P8RUY3"/>
<proteinExistence type="inferred from homology"/>
<feature type="domain" description="Fibronectin type-III" evidence="34">
    <location>
        <begin position="430"/>
        <end position="526"/>
    </location>
</feature>
<dbReference type="SUPFAM" id="SSF56436">
    <property type="entry name" value="C-type lectin-like"/>
    <property type="match status" value="1"/>
</dbReference>
<feature type="chain" id="PRO_5028049910" description="Phosphatidylinositol phosphatase PTPRQ" evidence="30">
    <location>
        <begin position="21"/>
        <end position="3666"/>
    </location>
</feature>
<dbReference type="Pfam" id="PF00102">
    <property type="entry name" value="Y_phosphatase"/>
    <property type="match status" value="1"/>
</dbReference>
<dbReference type="GO" id="GO:0006629">
    <property type="term" value="P:lipid metabolic process"/>
    <property type="evidence" value="ECO:0007669"/>
    <property type="project" value="UniProtKB-KW"/>
</dbReference>
<comment type="subcellular location">
    <subcellularLocation>
        <location evidence="1">Apical cell membrane</location>
        <topology evidence="1">Single-pass type I membrane protein</topology>
    </subcellularLocation>
    <subcellularLocation>
        <location evidence="24">Basal cell membrane</location>
        <topology evidence="24">Single-pass type I membrane protein</topology>
    </subcellularLocation>
    <subcellularLocation>
        <location evidence="2">Cell projection</location>
        <location evidence="2">Stereocilium</location>
    </subcellularLocation>
</comment>
<feature type="transmembrane region" description="Helical" evidence="29">
    <location>
        <begin position="3282"/>
        <end position="3304"/>
    </location>
</feature>
<keyword evidence="15 29" id="KW-0472">Membrane</keyword>
<evidence type="ECO:0000256" key="19">
    <source>
        <dbReference type="ARBA" id="ARBA00023273"/>
    </source>
</evidence>
<dbReference type="FunCoup" id="A0A6P8RUY3">
    <property type="interactions" value="10"/>
</dbReference>
<feature type="domain" description="Fibronectin type-III" evidence="34">
    <location>
        <begin position="2528"/>
        <end position="2618"/>
    </location>
</feature>
<dbReference type="InterPro" id="IPR003595">
    <property type="entry name" value="Tyr_Pase_cat"/>
</dbReference>
<dbReference type="InterPro" id="IPR016187">
    <property type="entry name" value="CTDL_fold"/>
</dbReference>
<evidence type="ECO:0000256" key="27">
    <source>
        <dbReference type="ARBA" id="ARBA00082323"/>
    </source>
</evidence>
<keyword evidence="14" id="KW-0443">Lipid metabolism</keyword>
<feature type="domain" description="Fibronectin type-III" evidence="34">
    <location>
        <begin position="2717"/>
        <end position="2803"/>
    </location>
</feature>
<gene>
    <name evidence="36" type="primary">PTPRQ</name>
</gene>
<dbReference type="InterPro" id="IPR003961">
    <property type="entry name" value="FN3_dom"/>
</dbReference>
<feature type="domain" description="Fibronectin type-III" evidence="34">
    <location>
        <begin position="1239"/>
        <end position="1346"/>
    </location>
</feature>
<protein>
    <recommendedName>
        <fullName evidence="26">Phosphatidylinositol phosphatase PTPRQ</fullName>
        <ecNumber evidence="6">3.1.3.67</ecNumber>
        <ecNumber evidence="5">3.1.3.86</ecNumber>
        <ecNumber evidence="4">3.1.3.95</ecNumber>
    </recommendedName>
    <alternativeName>
        <fullName evidence="27">Receptor-type tyrosine-protein phosphatase Q</fullName>
    </alternativeName>
</protein>
<feature type="domain" description="Fibronectin type-III" evidence="34">
    <location>
        <begin position="2337"/>
        <end position="2429"/>
    </location>
</feature>
<dbReference type="Pfam" id="PF00059">
    <property type="entry name" value="Lectin_C"/>
    <property type="match status" value="1"/>
</dbReference>
<dbReference type="SMART" id="SM00034">
    <property type="entry name" value="CLECT"/>
    <property type="match status" value="1"/>
</dbReference>
<evidence type="ECO:0000256" key="9">
    <source>
        <dbReference type="ARBA" id="ARBA00022729"/>
    </source>
</evidence>
<reference evidence="36" key="1">
    <citation type="submission" date="2025-08" db="UniProtKB">
        <authorList>
            <consortium name="RefSeq"/>
        </authorList>
    </citation>
    <scope>IDENTIFICATION</scope>
</reference>
<keyword evidence="19" id="KW-0966">Cell projection</keyword>
<evidence type="ECO:0000256" key="25">
    <source>
        <dbReference type="ARBA" id="ARBA00063599"/>
    </source>
</evidence>
<feature type="domain" description="Fibronectin type-III" evidence="34">
    <location>
        <begin position="1760"/>
        <end position="1849"/>
    </location>
</feature>
<evidence type="ECO:0000256" key="17">
    <source>
        <dbReference type="ARBA" id="ARBA00023180"/>
    </source>
</evidence>
<feature type="domain" description="Fibronectin type-III" evidence="34">
    <location>
        <begin position="1140"/>
        <end position="1235"/>
    </location>
</feature>
<dbReference type="CDD" id="cd00063">
    <property type="entry name" value="FN3"/>
    <property type="match status" value="27"/>
</dbReference>
<dbReference type="InterPro" id="IPR029021">
    <property type="entry name" value="Prot-tyrosine_phosphatase-like"/>
</dbReference>
<dbReference type="InterPro" id="IPR000242">
    <property type="entry name" value="PTP_cat"/>
</dbReference>
<evidence type="ECO:0000256" key="1">
    <source>
        <dbReference type="ARBA" id="ARBA00004247"/>
    </source>
</evidence>
<dbReference type="EC" id="3.1.3.67" evidence="6"/>
<evidence type="ECO:0000256" key="5">
    <source>
        <dbReference type="ARBA" id="ARBA00012981"/>
    </source>
</evidence>
<evidence type="ECO:0000256" key="20">
    <source>
        <dbReference type="ARBA" id="ARBA00023377"/>
    </source>
</evidence>
<dbReference type="FunFam" id="2.60.40.10:FF:001645">
    <property type="entry name" value="Protein tyrosine phosphatase, receptor type Q"/>
    <property type="match status" value="1"/>
</dbReference>
<feature type="domain" description="Fibronectin type-III" evidence="34">
    <location>
        <begin position="1048"/>
        <end position="1139"/>
    </location>
</feature>
<dbReference type="InterPro" id="IPR016186">
    <property type="entry name" value="C-type_lectin-like/link_sf"/>
</dbReference>
<comment type="catalytic activity">
    <reaction evidence="22">
        <text>a 1,2-diacyl-sn-glycero-3-phospho-(1D-myo-inositol-3,5-bisphosphate) + H2O = a 1,2-diacyl-sn-glycero-3-phospho-(1D-myo-inositol-5-phosphate) + phosphate</text>
        <dbReference type="Rhea" id="RHEA:39019"/>
        <dbReference type="ChEBI" id="CHEBI:15377"/>
        <dbReference type="ChEBI" id="CHEBI:43474"/>
        <dbReference type="ChEBI" id="CHEBI:57795"/>
        <dbReference type="ChEBI" id="CHEBI:57923"/>
        <dbReference type="EC" id="3.1.3.95"/>
    </reaction>
    <physiologicalReaction direction="left-to-right" evidence="22">
        <dbReference type="Rhea" id="RHEA:39020"/>
    </physiologicalReaction>
</comment>
<evidence type="ECO:0000313" key="35">
    <source>
        <dbReference type="Proteomes" id="UP000515159"/>
    </source>
</evidence>
<comment type="similarity">
    <text evidence="3">Belongs to the protein-tyrosine phosphatase family. Receptor class 2A subfamily.</text>
</comment>
<feature type="domain" description="Fibronectin type-III" evidence="34">
    <location>
        <begin position="335"/>
        <end position="429"/>
    </location>
</feature>
<feature type="domain" description="Tyrosine-protein phosphatase" evidence="32">
    <location>
        <begin position="3370"/>
        <end position="3626"/>
    </location>
</feature>
<evidence type="ECO:0000256" key="23">
    <source>
        <dbReference type="ARBA" id="ARBA00052324"/>
    </source>
</evidence>
<dbReference type="EC" id="3.1.3.95" evidence="4"/>
<dbReference type="PANTHER" id="PTHR46957:SF1">
    <property type="entry name" value="PHOSPHATIDYLINOSITOL PHOSPHATASE PTPRQ"/>
    <property type="match status" value="1"/>
</dbReference>
<keyword evidence="18" id="KW-1208">Phospholipid metabolism</keyword>
<dbReference type="GeneID" id="117364007"/>
<dbReference type="PROSITE" id="PS50041">
    <property type="entry name" value="C_TYPE_LECTIN_2"/>
    <property type="match status" value="1"/>
</dbReference>
<feature type="domain" description="Fibronectin type-III" evidence="34">
    <location>
        <begin position="2430"/>
        <end position="2523"/>
    </location>
</feature>
<dbReference type="PROSITE" id="PS50853">
    <property type="entry name" value="FN3"/>
    <property type="match status" value="24"/>
</dbReference>
<dbReference type="InterPro" id="IPR000387">
    <property type="entry name" value="Tyr_Pase_dom"/>
</dbReference>
<evidence type="ECO:0000259" key="31">
    <source>
        <dbReference type="PROSITE" id="PS50041"/>
    </source>
</evidence>
<dbReference type="PRINTS" id="PR00700">
    <property type="entry name" value="PRTYPHPHTASE"/>
</dbReference>
<dbReference type="CDD" id="cd00037">
    <property type="entry name" value="CLECT"/>
    <property type="match status" value="1"/>
</dbReference>
<dbReference type="FunFam" id="2.60.40.10:FF:001217">
    <property type="entry name" value="phosphatidylinositol phosphatase PTPRQ isoform X2"/>
    <property type="match status" value="1"/>
</dbReference>
<comment type="catalytic activity">
    <reaction evidence="21">
        <text>a 1,2-diacyl-sn-glycero-3-phospho-(1D-myo-inositol-3,4,5-trisphosphate) + H2O = a 1,2-diacyl-sn-glycero-3-phospho-(1D-myo-inositol-4,5-bisphosphate) + phosphate</text>
        <dbReference type="Rhea" id="RHEA:25017"/>
        <dbReference type="ChEBI" id="CHEBI:15377"/>
        <dbReference type="ChEBI" id="CHEBI:43474"/>
        <dbReference type="ChEBI" id="CHEBI:57836"/>
        <dbReference type="ChEBI" id="CHEBI:58456"/>
        <dbReference type="EC" id="3.1.3.67"/>
    </reaction>
    <physiologicalReaction direction="left-to-right" evidence="21">
        <dbReference type="Rhea" id="RHEA:25018"/>
    </physiologicalReaction>
</comment>
<keyword evidence="10" id="KW-0677">Repeat</keyword>
<dbReference type="GO" id="GO:0016324">
    <property type="term" value="C:apical plasma membrane"/>
    <property type="evidence" value="ECO:0007669"/>
    <property type="project" value="UniProtKB-SubCell"/>
</dbReference>
<dbReference type="Gene3D" id="3.90.190.10">
    <property type="entry name" value="Protein tyrosine phosphatase superfamily"/>
    <property type="match status" value="1"/>
</dbReference>
<evidence type="ECO:0000256" key="13">
    <source>
        <dbReference type="ARBA" id="ARBA00022989"/>
    </source>
</evidence>
<dbReference type="SMART" id="SM00060">
    <property type="entry name" value="FN3"/>
    <property type="match status" value="28"/>
</dbReference>
<feature type="domain" description="Fibronectin type-III" evidence="34">
    <location>
        <begin position="2620"/>
        <end position="2713"/>
    </location>
</feature>
<feature type="domain" description="C-type lectin" evidence="31">
    <location>
        <begin position="205"/>
        <end position="329"/>
    </location>
</feature>
<organism evidence="35 36">
    <name type="scientific">Geotrypetes seraphini</name>
    <name type="common">Gaboon caecilian</name>
    <name type="synonym">Caecilia seraphini</name>
    <dbReference type="NCBI Taxonomy" id="260995"/>
    <lineage>
        <taxon>Eukaryota</taxon>
        <taxon>Metazoa</taxon>
        <taxon>Chordata</taxon>
        <taxon>Craniata</taxon>
        <taxon>Vertebrata</taxon>
        <taxon>Euteleostomi</taxon>
        <taxon>Amphibia</taxon>
        <taxon>Gymnophiona</taxon>
        <taxon>Geotrypetes</taxon>
    </lineage>
</organism>
<dbReference type="CDD" id="cd14616">
    <property type="entry name" value="R-PTPc-Q"/>
    <property type="match status" value="1"/>
</dbReference>